<evidence type="ECO:0000259" key="3">
    <source>
        <dbReference type="Pfam" id="PF23865"/>
    </source>
</evidence>
<dbReference type="VEuPathDB" id="FungiDB:PABG_05321"/>
<dbReference type="Proteomes" id="UP000242814">
    <property type="component" value="Unassembled WGS sequence"/>
</dbReference>
<accession>A0A1D2JL24</accession>
<dbReference type="InterPro" id="IPR054293">
    <property type="entry name" value="DUF7029"/>
</dbReference>
<evidence type="ECO:0000313" key="4">
    <source>
        <dbReference type="EMBL" id="ODH40436.1"/>
    </source>
</evidence>
<sequence>MIFLQVLEQASYLTTITTASFTFTISINTRCCFAVALIYYSIISSLQSPQASALGLIAQIQLRQIPGLPEPSRDDPTSHHKLSAHQPSSLRLQDAHTPCLAGSYSQTQEIIKDSTVALFMYADQWLPKYNKEKGDSAKLRVEIPLEFTAQSTGTRVARVCAVPKGRNSLKQSLDQGPQFEGTPVRRASRAPFCVLVARVARGVQLTTDQYQKLLVWSSIGDRRRRSSSFAIAYRDSTYVNPAVLGRSCTPSLSRAGLVSSQGTPHDSPESRFLSLHVSLHTVAVKLENTGPGTFWQEAPTTTFAAAIPDSNELIRVPREVWEQEHLAKRDDDPKSLVNLSESEKFVWASTDKPNSKAIVISMVAWSKQNERILDMDKFSFALQSANCKPEQATLKFKNPLVYAAAKIVWNWVNFNDLRSFVLVPDWRGCGKDKSYDPLVVSKVTFDDKSLSVKLVAVKSTWKKVMNTWVLDFGEIILGGKGKRDIIPDLDKKFRLNVDATLPTKIFEWKRNKGVLNATLTANCNDCGVQGTLIFAGHVEASLGLGGVDIDKFEISVRPERLQAGVNLGLDFVGHVDWRGLTGKAPETEITLLEIPVSGWNIPGIFEFGPRIQLNAGYGIDYIGGQASASAGIVARIPDSSIAKVDLLAKDKVQISGWTPTIETQPLEIQAQIDAQARLYTEIALSVSLTVLDDNGFGVDLAFKVPQVTVTLGAGLDTNGFCKAGGSIFGVSIEAKVGVDLGLEGWKELDGDKDKLFDVTLFKKDDLYTFPRICLSVDKLSPGYCYAEEADEDYDKTKDDEEGELKRRGRAIAIRNIRFDLASRQAPGDRKYYALCDSSKANTIPVLQYHGPTELKDNVKIPIIVPEVPCPDNSEDCEPDTSITILQGDDTADERAIVQTDNADGDYTKRKWATEHIYEANWIRGYLDFLQKKFNNGNAGGTCDAAIINSFFKVKPVNMPHPPQASAPETYIMALMQQMGTIYTEEERMAVLPMKQNNLKFAMFADRKKPKNLITWFKKGAHQGDTITHHRRSCGLARIVATCKYMNEPVIRNGLVATIKGVEAILEAMDNHDDAKRANFSFKAAHKEFIVDLYKEAIKYTREKLKEYALFMEQDSGAMDKLPDDIEDQVEEIAAADVDNDNAWKKYCPADFKHDW</sequence>
<name>A0A1D2JL24_PARBR</name>
<comment type="caution">
    <text evidence="4">The sequence shown here is derived from an EMBL/GenBank/DDBJ whole genome shotgun (WGS) entry which is preliminary data.</text>
</comment>
<evidence type="ECO:0000313" key="5">
    <source>
        <dbReference type="Proteomes" id="UP000242814"/>
    </source>
</evidence>
<dbReference type="AlphaFoldDB" id="A0A1D2JL24"/>
<feature type="domain" description="DUF7029" evidence="2">
    <location>
        <begin position="367"/>
        <end position="468"/>
    </location>
</feature>
<dbReference type="VEuPathDB" id="FungiDB:PABG_05320"/>
<proteinExistence type="predicted"/>
<protein>
    <submittedName>
        <fullName evidence="4">Uncharacterized protein</fullName>
    </submittedName>
</protein>
<feature type="domain" description="DUF7223" evidence="3">
    <location>
        <begin position="514"/>
        <end position="764"/>
    </location>
</feature>
<evidence type="ECO:0000256" key="1">
    <source>
        <dbReference type="SAM" id="MobiDB-lite"/>
    </source>
</evidence>
<dbReference type="VEuPathDB" id="FungiDB:PADG_12208"/>
<organism evidence="4 5">
    <name type="scientific">Paracoccidioides brasiliensis</name>
    <dbReference type="NCBI Taxonomy" id="121759"/>
    <lineage>
        <taxon>Eukaryota</taxon>
        <taxon>Fungi</taxon>
        <taxon>Dikarya</taxon>
        <taxon>Ascomycota</taxon>
        <taxon>Pezizomycotina</taxon>
        <taxon>Eurotiomycetes</taxon>
        <taxon>Eurotiomycetidae</taxon>
        <taxon>Onygenales</taxon>
        <taxon>Ajellomycetaceae</taxon>
        <taxon>Paracoccidioides</taxon>
    </lineage>
</organism>
<dbReference type="VEuPathDB" id="FungiDB:PADG_06932"/>
<feature type="region of interest" description="Disordered" evidence="1">
    <location>
        <begin position="68"/>
        <end position="91"/>
    </location>
</feature>
<reference evidence="4 5" key="1">
    <citation type="submission" date="2016-06" db="EMBL/GenBank/DDBJ databases">
        <authorList>
            <person name="Kjaerup R.B."/>
            <person name="Dalgaard T.S."/>
            <person name="Juul-Madsen H.R."/>
        </authorList>
    </citation>
    <scope>NUCLEOTIDE SEQUENCE [LARGE SCALE GENOMIC DNA]</scope>
    <source>
        <strain evidence="4 5">Pb300</strain>
    </source>
</reference>
<evidence type="ECO:0000259" key="2">
    <source>
        <dbReference type="Pfam" id="PF22974"/>
    </source>
</evidence>
<dbReference type="Pfam" id="PF22974">
    <property type="entry name" value="DUF7029"/>
    <property type="match status" value="1"/>
</dbReference>
<gene>
    <name evidence="4" type="ORF">ACO22_01614</name>
</gene>
<dbReference type="Pfam" id="PF23865">
    <property type="entry name" value="DUF7223"/>
    <property type="match status" value="1"/>
</dbReference>
<dbReference type="EMBL" id="LZYO01000041">
    <property type="protein sequence ID" value="ODH40436.1"/>
    <property type="molecule type" value="Genomic_DNA"/>
</dbReference>
<dbReference type="InterPro" id="IPR055647">
    <property type="entry name" value="DUF7223"/>
</dbReference>